<comment type="caution">
    <text evidence="9">The sequence shown here is derived from an EMBL/GenBank/DDBJ whole genome shotgun (WGS) entry which is preliminary data.</text>
</comment>
<evidence type="ECO:0000256" key="5">
    <source>
        <dbReference type="ARBA" id="ARBA00039802"/>
    </source>
</evidence>
<evidence type="ECO:0000313" key="10">
    <source>
        <dbReference type="Proteomes" id="UP001374579"/>
    </source>
</evidence>
<feature type="domain" description="HIT" evidence="8">
    <location>
        <begin position="8"/>
        <end position="117"/>
    </location>
</feature>
<sequence length="143" mass="16609">MTDKNKCLFCRIANGEEEETRILQDRDDVVIFKDIRPAASHHYLVVPKVHKKDAKHLTTSDVPLLEKLVSMAKEFLEQQGGNISDARLGFHWPPFHTIAHLHLHVISPQAEMGWIARGIFMQDTWWFKTPAWVLDRLKTETEL</sequence>
<evidence type="ECO:0000256" key="7">
    <source>
        <dbReference type="PROSITE-ProRule" id="PRU00464"/>
    </source>
</evidence>
<name>A0AAN9B5M0_9CAEN</name>
<dbReference type="GO" id="GO:0000166">
    <property type="term" value="F:nucleotide binding"/>
    <property type="evidence" value="ECO:0007669"/>
    <property type="project" value="UniProtKB-KW"/>
</dbReference>
<dbReference type="Proteomes" id="UP001374579">
    <property type="component" value="Unassembled WGS sequence"/>
</dbReference>
<dbReference type="InterPro" id="IPR011146">
    <property type="entry name" value="HIT-like"/>
</dbReference>
<dbReference type="PROSITE" id="PS51084">
    <property type="entry name" value="HIT_2"/>
    <property type="match status" value="1"/>
</dbReference>
<dbReference type="EMBL" id="JBAMIC010000012">
    <property type="protein sequence ID" value="KAK7099282.1"/>
    <property type="molecule type" value="Genomic_DNA"/>
</dbReference>
<protein>
    <recommendedName>
        <fullName evidence="5">Adenosine 5'-monophosphoramidase HINT3</fullName>
    </recommendedName>
    <alternativeName>
        <fullName evidence="6">Histidine triad nucleotide-binding protein 3</fullName>
    </alternativeName>
</protein>
<proteinExistence type="inferred from homology"/>
<dbReference type="Pfam" id="PF11969">
    <property type="entry name" value="DcpS_C"/>
    <property type="match status" value="1"/>
</dbReference>
<evidence type="ECO:0000256" key="3">
    <source>
        <dbReference type="ARBA" id="ARBA00024472"/>
    </source>
</evidence>
<dbReference type="PANTHER" id="PTHR12486">
    <property type="entry name" value="APRATAXIN-RELATED"/>
    <property type="match status" value="1"/>
</dbReference>
<evidence type="ECO:0000313" key="9">
    <source>
        <dbReference type="EMBL" id="KAK7099282.1"/>
    </source>
</evidence>
<dbReference type="PANTHER" id="PTHR12486:SF5">
    <property type="entry name" value="ADENOSINE 5'-MONOPHOSPHORAMIDASE HINT3"/>
    <property type="match status" value="1"/>
</dbReference>
<dbReference type="InterPro" id="IPR036265">
    <property type="entry name" value="HIT-like_sf"/>
</dbReference>
<organism evidence="9 10">
    <name type="scientific">Littorina saxatilis</name>
    <dbReference type="NCBI Taxonomy" id="31220"/>
    <lineage>
        <taxon>Eukaryota</taxon>
        <taxon>Metazoa</taxon>
        <taxon>Spiralia</taxon>
        <taxon>Lophotrochozoa</taxon>
        <taxon>Mollusca</taxon>
        <taxon>Gastropoda</taxon>
        <taxon>Caenogastropoda</taxon>
        <taxon>Littorinimorpha</taxon>
        <taxon>Littorinoidea</taxon>
        <taxon>Littorinidae</taxon>
        <taxon>Littorina</taxon>
    </lineage>
</organism>
<reference evidence="9 10" key="1">
    <citation type="submission" date="2024-02" db="EMBL/GenBank/DDBJ databases">
        <title>Chromosome-scale genome assembly of the rough periwinkle Littorina saxatilis.</title>
        <authorList>
            <person name="De Jode A."/>
            <person name="Faria R."/>
            <person name="Formenti G."/>
            <person name="Sims Y."/>
            <person name="Smith T.P."/>
            <person name="Tracey A."/>
            <person name="Wood J.M.D."/>
            <person name="Zagrodzka Z.B."/>
            <person name="Johannesson K."/>
            <person name="Butlin R.K."/>
            <person name="Leder E.H."/>
        </authorList>
    </citation>
    <scope>NUCLEOTIDE SEQUENCE [LARGE SCALE GENOMIC DNA]</scope>
    <source>
        <strain evidence="9">Snail1</strain>
        <tissue evidence="9">Muscle</tissue>
    </source>
</reference>
<dbReference type="SUPFAM" id="SSF54197">
    <property type="entry name" value="HIT-like"/>
    <property type="match status" value="1"/>
</dbReference>
<evidence type="ECO:0000256" key="6">
    <source>
        <dbReference type="ARBA" id="ARBA00042361"/>
    </source>
</evidence>
<evidence type="ECO:0000256" key="1">
    <source>
        <dbReference type="ARBA" id="ARBA00022741"/>
    </source>
</evidence>
<evidence type="ECO:0000259" key="8">
    <source>
        <dbReference type="PROSITE" id="PS51084"/>
    </source>
</evidence>
<feature type="short sequence motif" description="Histidine triad motif" evidence="7">
    <location>
        <begin position="100"/>
        <end position="104"/>
    </location>
</feature>
<dbReference type="AlphaFoldDB" id="A0AAN9B5M0"/>
<keyword evidence="2" id="KW-0378">Hydrolase</keyword>
<gene>
    <name evidence="9" type="ORF">V1264_003442</name>
</gene>
<dbReference type="GO" id="GO:0016787">
    <property type="term" value="F:hydrolase activity"/>
    <property type="evidence" value="ECO:0007669"/>
    <property type="project" value="UniProtKB-KW"/>
</dbReference>
<keyword evidence="1" id="KW-0547">Nucleotide-binding</keyword>
<accession>A0AAN9B5M0</accession>
<comment type="catalytic activity">
    <reaction evidence="3">
        <text>adenosine 5'-phosphoramidate + H2O = NH4(+) + AMP</text>
        <dbReference type="Rhea" id="RHEA:67916"/>
        <dbReference type="ChEBI" id="CHEBI:15377"/>
        <dbReference type="ChEBI" id="CHEBI:28938"/>
        <dbReference type="ChEBI" id="CHEBI:57890"/>
        <dbReference type="ChEBI" id="CHEBI:456215"/>
    </reaction>
</comment>
<comment type="similarity">
    <text evidence="4">Belongs to the HINT family.</text>
</comment>
<dbReference type="Gene3D" id="3.30.428.10">
    <property type="entry name" value="HIT-like"/>
    <property type="match status" value="1"/>
</dbReference>
<keyword evidence="10" id="KW-1185">Reference proteome</keyword>
<evidence type="ECO:0000256" key="2">
    <source>
        <dbReference type="ARBA" id="ARBA00022801"/>
    </source>
</evidence>
<evidence type="ECO:0000256" key="4">
    <source>
        <dbReference type="ARBA" id="ARBA00025764"/>
    </source>
</evidence>